<comment type="similarity">
    <text evidence="1">Belongs to the short-chain dehydrogenases/reductases (SDR) family.</text>
</comment>
<dbReference type="InterPro" id="IPR036291">
    <property type="entry name" value="NAD(P)-bd_dom_sf"/>
</dbReference>
<keyword evidence="4" id="KW-1185">Reference proteome</keyword>
<dbReference type="Proteomes" id="UP000244077">
    <property type="component" value="Unassembled WGS sequence"/>
</dbReference>
<dbReference type="Pfam" id="PF13561">
    <property type="entry name" value="adh_short_C2"/>
    <property type="match status" value="1"/>
</dbReference>
<evidence type="ECO:0000256" key="2">
    <source>
        <dbReference type="ARBA" id="ARBA00023002"/>
    </source>
</evidence>
<organism evidence="3 4">
    <name type="scientific">Celeribacter persicus</name>
    <dbReference type="NCBI Taxonomy" id="1651082"/>
    <lineage>
        <taxon>Bacteria</taxon>
        <taxon>Pseudomonadati</taxon>
        <taxon>Pseudomonadota</taxon>
        <taxon>Alphaproteobacteria</taxon>
        <taxon>Rhodobacterales</taxon>
        <taxon>Roseobacteraceae</taxon>
        <taxon>Celeribacter</taxon>
    </lineage>
</organism>
<reference evidence="3 4" key="1">
    <citation type="submission" date="2018-04" db="EMBL/GenBank/DDBJ databases">
        <title>Genomic Encyclopedia of Archaeal and Bacterial Type Strains, Phase II (KMG-II): from individual species to whole genera.</title>
        <authorList>
            <person name="Goeker M."/>
        </authorList>
    </citation>
    <scope>NUCLEOTIDE SEQUENCE [LARGE SCALE GENOMIC DNA]</scope>
    <source>
        <strain evidence="3 4">DSM 100434</strain>
    </source>
</reference>
<proteinExistence type="inferred from homology"/>
<dbReference type="PRINTS" id="PR00080">
    <property type="entry name" value="SDRFAMILY"/>
</dbReference>
<dbReference type="FunFam" id="3.40.50.720:FF:000084">
    <property type="entry name" value="Short-chain dehydrogenase reductase"/>
    <property type="match status" value="1"/>
</dbReference>
<sequence>MQIGTLMTCEFGGKTVLVTGGAAGIGLALARAFEAQGAETYIADIDAEALQAAPLATERKILMDVRNKESVSAGFAGIGVLDILVCSAAVSSMGGVLEITETDWDAAIDTNLRGVWLTNAEAMKRFAAQGHGCVLNISAMAGKIGPPLFGAYAASKAGVIGWTQSLAREVAPMGVRANVICPGFTETGMQVREIGWDMARRGVSADHIREEYVAMTPMGRLESVEDVVPVALFLCSDGAGFMTGQAVNTTGGVCLV</sequence>
<dbReference type="PRINTS" id="PR00081">
    <property type="entry name" value="GDHRDH"/>
</dbReference>
<evidence type="ECO:0000313" key="3">
    <source>
        <dbReference type="EMBL" id="PTQ75309.1"/>
    </source>
</evidence>
<dbReference type="EMBL" id="QAOH01000002">
    <property type="protein sequence ID" value="PTQ75309.1"/>
    <property type="molecule type" value="Genomic_DNA"/>
</dbReference>
<dbReference type="PANTHER" id="PTHR42760">
    <property type="entry name" value="SHORT-CHAIN DEHYDROGENASES/REDUCTASES FAMILY MEMBER"/>
    <property type="match status" value="1"/>
</dbReference>
<dbReference type="AlphaFoldDB" id="A0A2T5HUP3"/>
<dbReference type="CDD" id="cd05233">
    <property type="entry name" value="SDR_c"/>
    <property type="match status" value="1"/>
</dbReference>
<dbReference type="PANTHER" id="PTHR42760:SF133">
    <property type="entry name" value="3-OXOACYL-[ACYL-CARRIER-PROTEIN] REDUCTASE"/>
    <property type="match status" value="1"/>
</dbReference>
<accession>A0A2T5HUP3</accession>
<protein>
    <submittedName>
        <fullName evidence="3">NAD(P)-dependent dehydrogenase (Short-subunit alcohol dehydrogenase family)</fullName>
    </submittedName>
</protein>
<evidence type="ECO:0000313" key="4">
    <source>
        <dbReference type="Proteomes" id="UP000244077"/>
    </source>
</evidence>
<dbReference type="InterPro" id="IPR002347">
    <property type="entry name" value="SDR_fam"/>
</dbReference>
<dbReference type="GO" id="GO:0016616">
    <property type="term" value="F:oxidoreductase activity, acting on the CH-OH group of donors, NAD or NADP as acceptor"/>
    <property type="evidence" value="ECO:0007669"/>
    <property type="project" value="TreeGrafter"/>
</dbReference>
<dbReference type="InterPro" id="IPR020904">
    <property type="entry name" value="Sc_DH/Rdtase_CS"/>
</dbReference>
<gene>
    <name evidence="3" type="ORF">C8N42_102229</name>
</gene>
<dbReference type="PROSITE" id="PS00061">
    <property type="entry name" value="ADH_SHORT"/>
    <property type="match status" value="1"/>
</dbReference>
<dbReference type="Gene3D" id="3.40.50.720">
    <property type="entry name" value="NAD(P)-binding Rossmann-like Domain"/>
    <property type="match status" value="1"/>
</dbReference>
<comment type="caution">
    <text evidence="3">The sequence shown here is derived from an EMBL/GenBank/DDBJ whole genome shotgun (WGS) entry which is preliminary data.</text>
</comment>
<evidence type="ECO:0000256" key="1">
    <source>
        <dbReference type="ARBA" id="ARBA00006484"/>
    </source>
</evidence>
<keyword evidence="2" id="KW-0560">Oxidoreductase</keyword>
<dbReference type="SUPFAM" id="SSF51735">
    <property type="entry name" value="NAD(P)-binding Rossmann-fold domains"/>
    <property type="match status" value="1"/>
</dbReference>
<name>A0A2T5HUP3_9RHOB</name>